<proteinExistence type="predicted"/>
<comment type="caution">
    <text evidence="1">The sequence shown here is derived from an EMBL/GenBank/DDBJ whole genome shotgun (WGS) entry which is preliminary data.</text>
</comment>
<evidence type="ECO:0000313" key="1">
    <source>
        <dbReference type="EMBL" id="KKC28613.1"/>
    </source>
</evidence>
<name>A0A0F5PIX8_9THEO</name>
<reference evidence="1 2" key="2">
    <citation type="journal article" date="2015" name="BMC Genomics">
        <title>Analysis of three genomes within the thermophilic bacterial species Caldanaerobacter subterraneus with a focus on carbon monoxide dehydrogenase evolution and hydrolase diversity.</title>
        <authorList>
            <person name="Sant'Anna F.H."/>
            <person name="Lebedinsky A.V."/>
            <person name="Sokolova T.G."/>
            <person name="Robb F.T."/>
            <person name="Gonzalez J.M."/>
        </authorList>
    </citation>
    <scope>NUCLEOTIDE SEQUENCE [LARGE SCALE GENOMIC DNA]</scope>
    <source>
        <strain evidence="1 2">DSM 12653</strain>
    </source>
</reference>
<sequence length="31" mass="3700">MKEKLKQFITTLWIYVNIANTKTFTTAQETH</sequence>
<reference evidence="2" key="3">
    <citation type="submission" date="2015-02" db="EMBL/GenBank/DDBJ databases">
        <title>Genome analysis of three genomes within the thermophilic hydrogenogenic bacterial species Caldanaerobacter subterraneus.</title>
        <authorList>
            <person name="Sant'Anna F.H."/>
            <person name="Lebedinsky A."/>
            <person name="Sokolova T."/>
            <person name="Robb F.T."/>
            <person name="Gonzalez J.M."/>
        </authorList>
    </citation>
    <scope>NUCLEOTIDE SEQUENCE [LARGE SCALE GENOMIC DNA]</scope>
    <source>
        <strain evidence="2">DSM 12653</strain>
    </source>
</reference>
<accession>A0A0F5PIX8</accession>
<organism evidence="1 2">
    <name type="scientific">Caldanaerobacter subterraneus subsp. pacificus DSM 12653</name>
    <dbReference type="NCBI Taxonomy" id="391606"/>
    <lineage>
        <taxon>Bacteria</taxon>
        <taxon>Bacillati</taxon>
        <taxon>Bacillota</taxon>
        <taxon>Clostridia</taxon>
        <taxon>Thermoanaerobacterales</taxon>
        <taxon>Thermoanaerobacteraceae</taxon>
        <taxon>Caldanaerobacter</taxon>
    </lineage>
</organism>
<dbReference type="AlphaFoldDB" id="A0A0F5PIX8"/>
<gene>
    <name evidence="1" type="ORF">CDSM653_02380</name>
</gene>
<dbReference type="EMBL" id="ABXP02000122">
    <property type="protein sequence ID" value="KKC28613.1"/>
    <property type="molecule type" value="Genomic_DNA"/>
</dbReference>
<dbReference type="Proteomes" id="UP000010146">
    <property type="component" value="Unassembled WGS sequence"/>
</dbReference>
<reference evidence="1 2" key="1">
    <citation type="submission" date="2008-07" db="EMBL/GenBank/DDBJ databases">
        <authorList>
            <person name="Gonzalez J."/>
            <person name="Sokolova T."/>
            <person name="Ferriera S."/>
            <person name="Johnson J."/>
            <person name="Kravitz S."/>
            <person name="Beeson K."/>
            <person name="Sutton G."/>
            <person name="Rogers Y.-H."/>
            <person name="Friedman R."/>
            <person name="Frazier M."/>
            <person name="Venter J.C."/>
        </authorList>
    </citation>
    <scope>NUCLEOTIDE SEQUENCE [LARGE SCALE GENOMIC DNA]</scope>
    <source>
        <strain evidence="1 2">DSM 12653</strain>
    </source>
</reference>
<evidence type="ECO:0000313" key="2">
    <source>
        <dbReference type="Proteomes" id="UP000010146"/>
    </source>
</evidence>
<protein>
    <submittedName>
        <fullName evidence="1">Uncharacterized protein</fullName>
    </submittedName>
</protein>